<organism evidence="1 2">
    <name type="scientific">Mycetohabitans endofungorum</name>
    <dbReference type="NCBI Taxonomy" id="417203"/>
    <lineage>
        <taxon>Bacteria</taxon>
        <taxon>Pseudomonadati</taxon>
        <taxon>Pseudomonadota</taxon>
        <taxon>Betaproteobacteria</taxon>
        <taxon>Burkholderiales</taxon>
        <taxon>Burkholderiaceae</taxon>
        <taxon>Mycetohabitans</taxon>
    </lineage>
</organism>
<keyword evidence="2" id="KW-1185">Reference proteome</keyword>
<evidence type="ECO:0000313" key="2">
    <source>
        <dbReference type="Proteomes" id="UP000243096"/>
    </source>
</evidence>
<comment type="caution">
    <text evidence="1">The sequence shown here is derived from an EMBL/GenBank/DDBJ whole genome shotgun (WGS) entry which is preliminary data.</text>
</comment>
<dbReference type="AlphaFoldDB" id="A0A2P5KDN3"/>
<gene>
    <name evidence="1" type="ORF">B0O95_102221</name>
</gene>
<name>A0A2P5KDN3_9BURK</name>
<evidence type="ECO:0000313" key="1">
    <source>
        <dbReference type="EMBL" id="PPB84820.1"/>
    </source>
</evidence>
<dbReference type="Proteomes" id="UP000243096">
    <property type="component" value="Unassembled WGS sequence"/>
</dbReference>
<proteinExistence type="predicted"/>
<dbReference type="EMBL" id="PRDW01000002">
    <property type="protein sequence ID" value="PPB84820.1"/>
    <property type="molecule type" value="Genomic_DNA"/>
</dbReference>
<reference evidence="1 2" key="1">
    <citation type="submission" date="2018-01" db="EMBL/GenBank/DDBJ databases">
        <title>Genomic Encyclopedia of Type Strains, Phase III (KMG-III): the genomes of soil and plant-associated and newly described type strains.</title>
        <authorList>
            <person name="Whitman W."/>
        </authorList>
    </citation>
    <scope>NUCLEOTIDE SEQUENCE [LARGE SCALE GENOMIC DNA]</scope>
    <source>
        <strain evidence="1 2">HKI456</strain>
    </source>
</reference>
<sequence length="57" mass="6189">MLLPPLYAFCRPVFDATGALALIAAGQEGTFDIRWGGEIDVALRDCAQWLSYAMAVL</sequence>
<accession>A0A2P5KDN3</accession>
<protein>
    <submittedName>
        <fullName evidence="1">Uncharacterized protein</fullName>
    </submittedName>
</protein>